<reference evidence="5 6" key="1">
    <citation type="journal article" date="2013" name="Front. Microbiol.">
        <title>The genome of Nitrospina gracilis illuminates the metabolism and evolution of the major marine nitrite oxidizer.</title>
        <authorList>
            <person name="Luecker S."/>
            <person name="Nowka B."/>
            <person name="Rattei T."/>
            <person name="Spieck E."/>
            <person name="and Daims H."/>
        </authorList>
    </citation>
    <scope>NUCLEOTIDE SEQUENCE [LARGE SCALE GENOMIC DNA]</scope>
    <source>
        <strain evidence="5 6">3/211</strain>
    </source>
</reference>
<feature type="compositionally biased region" description="Gly residues" evidence="1">
    <location>
        <begin position="210"/>
        <end position="221"/>
    </location>
</feature>
<protein>
    <submittedName>
        <fullName evidence="5">Putative General secretion pathway protein D (Secretin)</fullName>
    </submittedName>
</protein>
<dbReference type="InParanoid" id="M1YJ57"/>
<dbReference type="STRING" id="1266370.NITGR_310028"/>
<gene>
    <name evidence="5" type="ORF">NITGR_310028</name>
</gene>
<dbReference type="InterPro" id="IPR001775">
    <property type="entry name" value="GspD/PilQ"/>
</dbReference>
<evidence type="ECO:0000313" key="5">
    <source>
        <dbReference type="EMBL" id="CCQ90540.1"/>
    </source>
</evidence>
<dbReference type="Gene3D" id="3.30.1370.130">
    <property type="match status" value="1"/>
</dbReference>
<dbReference type="GO" id="GO:0019867">
    <property type="term" value="C:outer membrane"/>
    <property type="evidence" value="ECO:0007669"/>
    <property type="project" value="InterPro"/>
</dbReference>
<evidence type="ECO:0000256" key="2">
    <source>
        <dbReference type="SAM" id="SignalP"/>
    </source>
</evidence>
<feature type="chain" id="PRO_5004019332" evidence="2">
    <location>
        <begin position="25"/>
        <end position="655"/>
    </location>
</feature>
<dbReference type="InterPro" id="IPR004845">
    <property type="entry name" value="T2SS_GspD_CS"/>
</dbReference>
<feature type="domain" description="Type II/III secretion system secretin-like" evidence="3">
    <location>
        <begin position="455"/>
        <end position="624"/>
    </location>
</feature>
<organism evidence="5 6">
    <name type="scientific">Nitrospina gracilis (strain 3/211)</name>
    <dbReference type="NCBI Taxonomy" id="1266370"/>
    <lineage>
        <taxon>Bacteria</taxon>
        <taxon>Pseudomonadati</taxon>
        <taxon>Nitrospinota/Tectimicrobiota group</taxon>
        <taxon>Nitrospinota</taxon>
        <taxon>Nitrospinia</taxon>
        <taxon>Nitrospinales</taxon>
        <taxon>Nitrospinaceae</taxon>
        <taxon>Nitrospina</taxon>
    </lineage>
</organism>
<dbReference type="RefSeq" id="WP_005008165.1">
    <property type="nucleotide sequence ID" value="NZ_HG422173.1"/>
</dbReference>
<evidence type="ECO:0000313" key="6">
    <source>
        <dbReference type="Proteomes" id="UP000011704"/>
    </source>
</evidence>
<feature type="region of interest" description="Disordered" evidence="1">
    <location>
        <begin position="264"/>
        <end position="329"/>
    </location>
</feature>
<keyword evidence="6" id="KW-1185">Reference proteome</keyword>
<dbReference type="GO" id="GO:0009297">
    <property type="term" value="P:pilus assembly"/>
    <property type="evidence" value="ECO:0007669"/>
    <property type="project" value="InterPro"/>
</dbReference>
<keyword evidence="2" id="KW-0732">Signal</keyword>
<feature type="compositionally biased region" description="Low complexity" evidence="1">
    <location>
        <begin position="282"/>
        <end position="291"/>
    </location>
</feature>
<accession>M1YJ57</accession>
<dbReference type="PROSITE" id="PS51257">
    <property type="entry name" value="PROKAR_LIPOPROTEIN"/>
    <property type="match status" value="1"/>
</dbReference>
<dbReference type="HOGENOM" id="CLU_006756_3_1_0"/>
<feature type="region of interest" description="Disordered" evidence="1">
    <location>
        <begin position="189"/>
        <end position="226"/>
    </location>
</feature>
<dbReference type="OrthoDB" id="9775455at2"/>
<feature type="domain" description="Secretin N-terminal" evidence="4">
    <location>
        <begin position="169"/>
        <end position="257"/>
    </location>
</feature>
<evidence type="ECO:0000259" key="3">
    <source>
        <dbReference type="Pfam" id="PF00263"/>
    </source>
</evidence>
<proteinExistence type="predicted"/>
<dbReference type="AlphaFoldDB" id="M1YJ57"/>
<feature type="signal peptide" evidence="2">
    <location>
        <begin position="1"/>
        <end position="24"/>
    </location>
</feature>
<dbReference type="GO" id="GO:0009306">
    <property type="term" value="P:protein secretion"/>
    <property type="evidence" value="ECO:0007669"/>
    <property type="project" value="InterPro"/>
</dbReference>
<evidence type="ECO:0000259" key="4">
    <source>
        <dbReference type="Pfam" id="PF07655"/>
    </source>
</evidence>
<comment type="caution">
    <text evidence="5">The sequence shown here is derived from an EMBL/GenBank/DDBJ whole genome shotgun (WGS) entry which is preliminary data.</text>
</comment>
<dbReference type="InterPro" id="IPR050810">
    <property type="entry name" value="Bact_Secretion_Sys_Channel"/>
</dbReference>
<feature type="compositionally biased region" description="Low complexity" evidence="1">
    <location>
        <begin position="196"/>
        <end position="209"/>
    </location>
</feature>
<dbReference type="PANTHER" id="PTHR30332:SF17">
    <property type="entry name" value="TYPE IV PILIATION SYSTEM PROTEIN DR_0774-RELATED"/>
    <property type="match status" value="1"/>
</dbReference>
<dbReference type="PROSITE" id="PS00875">
    <property type="entry name" value="T2SP_D"/>
    <property type="match status" value="1"/>
</dbReference>
<dbReference type="Pfam" id="PF07655">
    <property type="entry name" value="Secretin_N_2"/>
    <property type="match status" value="1"/>
</dbReference>
<name>M1YJ57_NITG3</name>
<dbReference type="PANTHER" id="PTHR30332">
    <property type="entry name" value="PROBABLE GENERAL SECRETION PATHWAY PROTEIN D"/>
    <property type="match status" value="1"/>
</dbReference>
<sequence>MARLNKPYCAFAVAWVLWGGVSCASNPYYDSPLSKNNAAEINRTFDSQVPDAFGPQPGGQGPSSELMMSQPEFVSESLGEEGVRLEQLRRDGPRFTLSAQDADIKNILLALSKGVRQNLVIDPDIRRKVTVDLKDVTMSEALENILSPLHLDYKFDGKFIRVFKQKMETRMFRLNYIVSQRAGVSNVQSLSGQGTSGIQNSVVSGSSGSNSGGGVGGGNNGGNQQSELMNRTFTQMVTSERNDLWREIFFGLKRIVEGKIEDPNQMDEEKIFGDQQGGGRQSGSSGQQQAGGMLGNLLGINPPSAQTQPVRDDETGSKLPSPTDEEKKSDSYFTINRQAGVVIVHHYPDVLLEVAEFLEAVEGSVQRQVFIQAKILEVNLNEEYRLGVDWSQVSPLKIINDGDPDILQGLSPGPGQPFNLGNSAGAGSALGTMVAGAGGIFYGLSNTQISVLIDALGQQGNVSVLSSPKIATLNNQRAVIKVGTEDIFFLPIVIPATTTQASATQFVPSQITIGIVLDVLPQINMDGTVIMSINTSVSERSGERTSPDGLNTVPILDVRESNNVVMARSGQTIVIGGLMKNTRRRDNNEVPFLGKIPLLGKLFQYEASVDEKTELVIILTPKVMVGQSIDERLKQEYERFKQFMTPTQTQAMMEE</sequence>
<dbReference type="EMBL" id="CAQJ01000035">
    <property type="protein sequence ID" value="CCQ90540.1"/>
    <property type="molecule type" value="Genomic_DNA"/>
</dbReference>
<dbReference type="Proteomes" id="UP000011704">
    <property type="component" value="Unassembled WGS sequence"/>
</dbReference>
<dbReference type="GO" id="GO:0015627">
    <property type="term" value="C:type II protein secretion system complex"/>
    <property type="evidence" value="ECO:0007669"/>
    <property type="project" value="TreeGrafter"/>
</dbReference>
<dbReference type="InterPro" id="IPR011514">
    <property type="entry name" value="Secretin_N_2"/>
</dbReference>
<dbReference type="Pfam" id="PF00263">
    <property type="entry name" value="Secretin"/>
    <property type="match status" value="1"/>
</dbReference>
<evidence type="ECO:0000256" key="1">
    <source>
        <dbReference type="SAM" id="MobiDB-lite"/>
    </source>
</evidence>
<dbReference type="InterPro" id="IPR004846">
    <property type="entry name" value="T2SS/T3SS_dom"/>
</dbReference>
<dbReference type="PRINTS" id="PR00811">
    <property type="entry name" value="BCTERIALGSPD"/>
</dbReference>